<gene>
    <name evidence="6" type="primary">LOC109000568</name>
</gene>
<comment type="similarity">
    <text evidence="2">Belongs to the histone H2B family.</text>
</comment>
<dbReference type="AlphaFoldDB" id="A0A6P9E9B7"/>
<dbReference type="GO" id="GO:0030527">
    <property type="term" value="F:structural constituent of chromatin"/>
    <property type="evidence" value="ECO:0007669"/>
    <property type="project" value="InterPro"/>
</dbReference>
<dbReference type="FunFam" id="1.10.20.10:FF:000043">
    <property type="entry name" value="Histone H2B"/>
    <property type="match status" value="1"/>
</dbReference>
<accession>A0A6P9E9B7</accession>
<evidence type="ECO:0000256" key="2">
    <source>
        <dbReference type="ARBA" id="ARBA00006846"/>
    </source>
</evidence>
<evidence type="ECO:0000313" key="5">
    <source>
        <dbReference type="Proteomes" id="UP000235220"/>
    </source>
</evidence>
<dbReference type="SMART" id="SM00427">
    <property type="entry name" value="H2B"/>
    <property type="match status" value="1"/>
</dbReference>
<dbReference type="InterPro" id="IPR000558">
    <property type="entry name" value="Histone_H2B"/>
</dbReference>
<dbReference type="GO" id="GO:0003677">
    <property type="term" value="F:DNA binding"/>
    <property type="evidence" value="ECO:0007669"/>
    <property type="project" value="InterPro"/>
</dbReference>
<evidence type="ECO:0000313" key="6">
    <source>
        <dbReference type="RefSeq" id="XP_035540958.1"/>
    </source>
</evidence>
<protein>
    <submittedName>
        <fullName evidence="6">Histone H2B.2-like isoform X2</fullName>
    </submittedName>
</protein>
<dbReference type="GeneID" id="109000568"/>
<dbReference type="GO" id="GO:0046982">
    <property type="term" value="F:protein heterodimerization activity"/>
    <property type="evidence" value="ECO:0007669"/>
    <property type="project" value="InterPro"/>
</dbReference>
<evidence type="ECO:0000256" key="3">
    <source>
        <dbReference type="SAM" id="MobiDB-lite"/>
    </source>
</evidence>
<feature type="compositionally biased region" description="Acidic residues" evidence="3">
    <location>
        <begin position="127"/>
        <end position="136"/>
    </location>
</feature>
<comment type="function">
    <text evidence="1">Core component of nucleosome. Nucleosomes wrap and compact DNA into chromatin, limiting DNA accessibility to the cellular machineries which require DNA as a template. Histones thereby play a central role in transcription regulation, DNA repair, DNA replication and chromosomal stability. DNA accessibility is regulated via a complex set of post-translational modifications of histones, also called histone code, and nucleosome remodeling.</text>
</comment>
<dbReference type="PANTHER" id="PTHR23428">
    <property type="entry name" value="HISTONE H2B"/>
    <property type="match status" value="1"/>
</dbReference>
<feature type="domain" description="Core Histone H2A/H2B/H3" evidence="4">
    <location>
        <begin position="172"/>
        <end position="250"/>
    </location>
</feature>
<feature type="compositionally biased region" description="Basic and acidic residues" evidence="3">
    <location>
        <begin position="61"/>
        <end position="72"/>
    </location>
</feature>
<dbReference type="RefSeq" id="XP_035540958.1">
    <property type="nucleotide sequence ID" value="XM_035685065.1"/>
</dbReference>
<feature type="compositionally biased region" description="Basic and acidic residues" evidence="3">
    <location>
        <begin position="152"/>
        <end position="171"/>
    </location>
</feature>
<dbReference type="GO" id="GO:0000786">
    <property type="term" value="C:nucleosome"/>
    <property type="evidence" value="ECO:0007669"/>
    <property type="project" value="InterPro"/>
</dbReference>
<dbReference type="InterPro" id="IPR009072">
    <property type="entry name" value="Histone-fold"/>
</dbReference>
<dbReference type="PRINTS" id="PR00621">
    <property type="entry name" value="HISTONEH2B"/>
</dbReference>
<keyword evidence="5" id="KW-1185">Reference proteome</keyword>
<dbReference type="CDD" id="cd22910">
    <property type="entry name" value="HFD_H2B"/>
    <property type="match status" value="1"/>
</dbReference>
<dbReference type="SUPFAM" id="SSF47113">
    <property type="entry name" value="Histone-fold"/>
    <property type="match status" value="1"/>
</dbReference>
<sequence>MAPKRSPKVMGTVMKTRSKVVREIVQVTVVERAQKPTIGEIDEEKEDTFIPSGRKPLRTIAVEDKSEQRNHESAQIPVLVEDKSSEQENQSFPVQVEGKSKEENQPVQPPVEEKQEEENQDKSPEENQAEVEVPEEEKEKQPTNMTSGKQEGPSKIEGKKKTKSTQEGEGKTRRRKRRRKEGGGEEYRRYVYRVLKQVHPELRVSSKAMTVLNNMMKDMFERLTEEAAVLSKYTSRKTLSSREIQGAVRLVLPGELGRHAIAEGSKAVTSFMSYIARESKRSS</sequence>
<dbReference type="Gene3D" id="1.10.20.10">
    <property type="entry name" value="Histone, subunit A"/>
    <property type="match status" value="1"/>
</dbReference>
<dbReference type="Pfam" id="PF00125">
    <property type="entry name" value="Histone"/>
    <property type="match status" value="1"/>
</dbReference>
<dbReference type="Proteomes" id="UP000235220">
    <property type="component" value="Chromosome 14"/>
</dbReference>
<dbReference type="InterPro" id="IPR007125">
    <property type="entry name" value="H2A/H2B/H3"/>
</dbReference>
<evidence type="ECO:0000256" key="1">
    <source>
        <dbReference type="ARBA" id="ARBA00002001"/>
    </source>
</evidence>
<reference evidence="6" key="1">
    <citation type="submission" date="2025-08" db="UniProtKB">
        <authorList>
            <consortium name="RefSeq"/>
        </authorList>
    </citation>
    <scope>IDENTIFICATION</scope>
    <source>
        <tissue evidence="6">Leaves</tissue>
    </source>
</reference>
<evidence type="ECO:0000259" key="4">
    <source>
        <dbReference type="Pfam" id="PF00125"/>
    </source>
</evidence>
<dbReference type="GO" id="GO:0005634">
    <property type="term" value="C:nucleus"/>
    <property type="evidence" value="ECO:0007669"/>
    <property type="project" value="UniProtKB-ARBA"/>
</dbReference>
<feature type="region of interest" description="Disordered" evidence="3">
    <location>
        <begin position="38"/>
        <end position="183"/>
    </location>
</feature>
<proteinExistence type="inferred from homology"/>
<organism evidence="5 6">
    <name type="scientific">Juglans regia</name>
    <name type="common">English walnut</name>
    <dbReference type="NCBI Taxonomy" id="51240"/>
    <lineage>
        <taxon>Eukaryota</taxon>
        <taxon>Viridiplantae</taxon>
        <taxon>Streptophyta</taxon>
        <taxon>Embryophyta</taxon>
        <taxon>Tracheophyta</taxon>
        <taxon>Spermatophyta</taxon>
        <taxon>Magnoliopsida</taxon>
        <taxon>eudicotyledons</taxon>
        <taxon>Gunneridae</taxon>
        <taxon>Pentapetalae</taxon>
        <taxon>rosids</taxon>
        <taxon>fabids</taxon>
        <taxon>Fagales</taxon>
        <taxon>Juglandaceae</taxon>
        <taxon>Juglans</taxon>
    </lineage>
</organism>
<name>A0A6P9E9B7_JUGRE</name>